<dbReference type="AlphaFoldDB" id="A0A645CQI6"/>
<gene>
    <name evidence="2" type="ORF">SDC9_126226</name>
</gene>
<dbReference type="Pfam" id="PF01610">
    <property type="entry name" value="DDE_Tnp_ISL3"/>
    <property type="match status" value="1"/>
</dbReference>
<evidence type="ECO:0000313" key="2">
    <source>
        <dbReference type="EMBL" id="MPM79193.1"/>
    </source>
</evidence>
<proteinExistence type="predicted"/>
<dbReference type="PANTHER" id="PTHR33498:SF1">
    <property type="entry name" value="TRANSPOSASE FOR INSERTION SEQUENCE ELEMENT IS1557"/>
    <property type="match status" value="1"/>
</dbReference>
<protein>
    <submittedName>
        <fullName evidence="2">ISL3 family transposase IS651</fullName>
    </submittedName>
</protein>
<reference evidence="2" key="1">
    <citation type="submission" date="2019-08" db="EMBL/GenBank/DDBJ databases">
        <authorList>
            <person name="Kucharzyk K."/>
            <person name="Murdoch R.W."/>
            <person name="Higgins S."/>
            <person name="Loffler F."/>
        </authorList>
    </citation>
    <scope>NUCLEOTIDE SEQUENCE</scope>
</reference>
<dbReference type="InterPro" id="IPR047951">
    <property type="entry name" value="Transpos_ISL3"/>
</dbReference>
<organism evidence="2">
    <name type="scientific">bioreactor metagenome</name>
    <dbReference type="NCBI Taxonomy" id="1076179"/>
    <lineage>
        <taxon>unclassified sequences</taxon>
        <taxon>metagenomes</taxon>
        <taxon>ecological metagenomes</taxon>
    </lineage>
</organism>
<dbReference type="NCBIfam" id="NF033550">
    <property type="entry name" value="transpos_ISL3"/>
    <property type="match status" value="1"/>
</dbReference>
<comment type="caution">
    <text evidence="2">The sequence shown here is derived from an EMBL/GenBank/DDBJ whole genome shotgun (WGS) entry which is preliminary data.</text>
</comment>
<feature type="domain" description="Transposase IS204/IS1001/IS1096/IS1165 DDE" evidence="1">
    <location>
        <begin position="151"/>
        <end position="388"/>
    </location>
</feature>
<dbReference type="InterPro" id="IPR002560">
    <property type="entry name" value="Transposase_DDE"/>
</dbReference>
<dbReference type="PANTHER" id="PTHR33498">
    <property type="entry name" value="TRANSPOSASE FOR INSERTION SEQUENCE ELEMENT IS1557"/>
    <property type="match status" value="1"/>
</dbReference>
<sequence length="392" mass="46207">MPTTNYIEKLYALEEGSVKDLEILEDSFLIYIEFKRKSHICPNCCHTTNKIKDYHLQKVKLDSINDKDTFALVNKRRYYCPNCHKSFYEKASLSSKYQRRSQSQLFHIVSECAKKQSFTDIAARYRVSITTVIRYFSMISVPCPANLPEVLSIDEFKGNAQGHKYQVAVVDPVAKRPLDILPKRDTDDIVRYFFKNFTYRQRCKVNLVVTDLSSLFRKVIRTVFPNAKIVADRYHVTRLVNWAMERVRKRIQNTMGNNRIYFKRSKYLINKNKENLKPEELIKLETMLGKAKDLGYAYMLKECFRKVLKHDALSIRIFLDRWLELVASSGLKEFKSILTTFKEWNGEIIRGFISRYSNGYIEGHNNKIKVVKRLSFGIKNFNILRNRILYMA</sequence>
<name>A0A645CQI6_9ZZZZ</name>
<evidence type="ECO:0000259" key="1">
    <source>
        <dbReference type="Pfam" id="PF01610"/>
    </source>
</evidence>
<accession>A0A645CQI6</accession>
<dbReference type="EMBL" id="VSSQ01029176">
    <property type="protein sequence ID" value="MPM79193.1"/>
    <property type="molecule type" value="Genomic_DNA"/>
</dbReference>